<gene>
    <name evidence="1" type="ORF">A2042_01215</name>
</gene>
<protein>
    <submittedName>
        <fullName evidence="1">Uncharacterized protein</fullName>
    </submittedName>
</protein>
<dbReference type="Proteomes" id="UP000178526">
    <property type="component" value="Unassembled WGS sequence"/>
</dbReference>
<dbReference type="AlphaFoldDB" id="A0A1F7RP17"/>
<sequence>MVDLPEKFLLWNYAGRRKHIMENLEKEMSFSEAMIGFLSHTPTLCTAYRKDDGTIFANGKVIGAGYVLKKEHIPEAVAAFKKYLKSPSEIGSRGSREFKEYQRGALELLLKYHYLEMDEARKKLDFTKIQSIELVGYNKTDPELPAHGWESIQKNKDVCLIYYCPPYLSFEIRCSVGIHYEGLYHEYVNLTHDLYHGGNIEEWQNQPAYIFNVTSVHDNSATPQGFGRKIA</sequence>
<reference evidence="1 2" key="1">
    <citation type="journal article" date="2016" name="Nat. Commun.">
        <title>Thousands of microbial genomes shed light on interconnected biogeochemical processes in an aquifer system.</title>
        <authorList>
            <person name="Anantharaman K."/>
            <person name="Brown C.T."/>
            <person name="Hug L.A."/>
            <person name="Sharon I."/>
            <person name="Castelle C.J."/>
            <person name="Probst A.J."/>
            <person name="Thomas B.C."/>
            <person name="Singh A."/>
            <person name="Wilkins M.J."/>
            <person name="Karaoz U."/>
            <person name="Brodie E.L."/>
            <person name="Williams K.H."/>
            <person name="Hubbard S.S."/>
            <person name="Banfield J.F."/>
        </authorList>
    </citation>
    <scope>NUCLEOTIDE SEQUENCE [LARGE SCALE GENOMIC DNA]</scope>
</reference>
<comment type="caution">
    <text evidence="1">The sequence shown here is derived from an EMBL/GenBank/DDBJ whole genome shotgun (WGS) entry which is preliminary data.</text>
</comment>
<accession>A0A1F7RP17</accession>
<name>A0A1F7RP17_9BACT</name>
<evidence type="ECO:0000313" key="2">
    <source>
        <dbReference type="Proteomes" id="UP000178526"/>
    </source>
</evidence>
<evidence type="ECO:0000313" key="1">
    <source>
        <dbReference type="EMBL" id="OGL43306.1"/>
    </source>
</evidence>
<organism evidence="1 2">
    <name type="scientific">Candidatus Schekmanbacteria bacterium GWA2_38_11</name>
    <dbReference type="NCBI Taxonomy" id="1817876"/>
    <lineage>
        <taxon>Bacteria</taxon>
        <taxon>Candidatus Schekmaniibacteriota</taxon>
    </lineage>
</organism>
<proteinExistence type="predicted"/>
<dbReference type="EMBL" id="MGDB01000006">
    <property type="protein sequence ID" value="OGL43306.1"/>
    <property type="molecule type" value="Genomic_DNA"/>
</dbReference>